<reference evidence="3" key="1">
    <citation type="journal article" date="2019" name="Int. J. Syst. Evol. Microbiol.">
        <title>The Global Catalogue of Microorganisms (GCM) 10K type strain sequencing project: providing services to taxonomists for standard genome sequencing and annotation.</title>
        <authorList>
            <consortium name="The Broad Institute Genomics Platform"/>
            <consortium name="The Broad Institute Genome Sequencing Center for Infectious Disease"/>
            <person name="Wu L."/>
            <person name="Ma J."/>
        </authorList>
    </citation>
    <scope>NUCLEOTIDE SEQUENCE [LARGE SCALE GENOMIC DNA]</scope>
    <source>
        <strain evidence="3">CGMCC 1.10759</strain>
    </source>
</reference>
<feature type="domain" description="ChrR-like cupin" evidence="1">
    <location>
        <begin position="37"/>
        <end position="132"/>
    </location>
</feature>
<evidence type="ECO:0000259" key="1">
    <source>
        <dbReference type="Pfam" id="PF12973"/>
    </source>
</evidence>
<keyword evidence="3" id="KW-1185">Reference proteome</keyword>
<proteinExistence type="predicted"/>
<evidence type="ECO:0000313" key="2">
    <source>
        <dbReference type="EMBL" id="MFC4312254.1"/>
    </source>
</evidence>
<dbReference type="SUPFAM" id="SSF51182">
    <property type="entry name" value="RmlC-like cupins"/>
    <property type="match status" value="1"/>
</dbReference>
<organism evidence="2 3">
    <name type="scientific">Steroidobacter flavus</name>
    <dbReference type="NCBI Taxonomy" id="1842136"/>
    <lineage>
        <taxon>Bacteria</taxon>
        <taxon>Pseudomonadati</taxon>
        <taxon>Pseudomonadota</taxon>
        <taxon>Gammaproteobacteria</taxon>
        <taxon>Steroidobacterales</taxon>
        <taxon>Steroidobacteraceae</taxon>
        <taxon>Steroidobacter</taxon>
    </lineage>
</organism>
<protein>
    <submittedName>
        <fullName evidence="2">Cupin domain-containing protein</fullName>
    </submittedName>
</protein>
<sequence>MVTIVQQHGASVVNRAATSDFSIADRNQSKVFPDGSSLVRAEQIPWTPWAMEGSDFKLLYINRAHGMFTALIRMRGGLETPDHHHFGEAHAYVLEGDFSYEYGTMYKGDYIVEAGGINHKPTIGPKGATFFVIFYAGLSGVGPDGLPTGDFVDCEWMYRTAKANGAADHLPPPPFQELTASR</sequence>
<evidence type="ECO:0000313" key="3">
    <source>
        <dbReference type="Proteomes" id="UP001595904"/>
    </source>
</evidence>
<accession>A0ABV8T0N7</accession>
<name>A0ABV8T0N7_9GAMM</name>
<dbReference type="InterPro" id="IPR011051">
    <property type="entry name" value="RmlC_Cupin_sf"/>
</dbReference>
<dbReference type="Gene3D" id="2.60.120.10">
    <property type="entry name" value="Jelly Rolls"/>
    <property type="match status" value="1"/>
</dbReference>
<dbReference type="InterPro" id="IPR025979">
    <property type="entry name" value="ChrR-like_cupin_dom"/>
</dbReference>
<dbReference type="RefSeq" id="WP_380601476.1">
    <property type="nucleotide sequence ID" value="NZ_JBHSDU010000014.1"/>
</dbReference>
<dbReference type="EMBL" id="JBHSDU010000014">
    <property type="protein sequence ID" value="MFC4312254.1"/>
    <property type="molecule type" value="Genomic_DNA"/>
</dbReference>
<dbReference type="Proteomes" id="UP001595904">
    <property type="component" value="Unassembled WGS sequence"/>
</dbReference>
<comment type="caution">
    <text evidence="2">The sequence shown here is derived from an EMBL/GenBank/DDBJ whole genome shotgun (WGS) entry which is preliminary data.</text>
</comment>
<dbReference type="Pfam" id="PF12973">
    <property type="entry name" value="Cupin_7"/>
    <property type="match status" value="1"/>
</dbReference>
<dbReference type="InterPro" id="IPR014710">
    <property type="entry name" value="RmlC-like_jellyroll"/>
</dbReference>
<gene>
    <name evidence="2" type="ORF">ACFPN2_24445</name>
</gene>